<keyword evidence="3" id="KW-1185">Reference proteome</keyword>
<organism evidence="2 3">
    <name type="scientific">Denitrovibrio acetiphilus (strain DSM 12809 / NBRC 114555 / N2460)</name>
    <dbReference type="NCBI Taxonomy" id="522772"/>
    <lineage>
        <taxon>Bacteria</taxon>
        <taxon>Pseudomonadati</taxon>
        <taxon>Deferribacterota</taxon>
        <taxon>Deferribacteres</taxon>
        <taxon>Deferribacterales</taxon>
        <taxon>Geovibrionaceae</taxon>
        <taxon>Denitrovibrio</taxon>
    </lineage>
</organism>
<proteinExistence type="predicted"/>
<dbReference type="PaxDb" id="522772-Dacet_1217"/>
<dbReference type="PROSITE" id="PS51257">
    <property type="entry name" value="PROKAR_LIPOPROTEIN"/>
    <property type="match status" value="1"/>
</dbReference>
<dbReference type="SUPFAM" id="SSF53850">
    <property type="entry name" value="Periplasmic binding protein-like II"/>
    <property type="match status" value="1"/>
</dbReference>
<dbReference type="PANTHER" id="PTHR42941">
    <property type="entry name" value="SLL1037 PROTEIN"/>
    <property type="match status" value="1"/>
</dbReference>
<gene>
    <name evidence="2" type="ordered locus">Dacet_1217</name>
</gene>
<dbReference type="eggNOG" id="COG2358">
    <property type="taxonomic scope" value="Bacteria"/>
</dbReference>
<evidence type="ECO:0000313" key="2">
    <source>
        <dbReference type="EMBL" id="ADD67989.1"/>
    </source>
</evidence>
<evidence type="ECO:0000313" key="3">
    <source>
        <dbReference type="Proteomes" id="UP000002012"/>
    </source>
</evidence>
<dbReference type="CDD" id="cd13568">
    <property type="entry name" value="PBP2_TAXI_TRAP_like_3"/>
    <property type="match status" value="1"/>
</dbReference>
<dbReference type="InParanoid" id="D4H7J0"/>
<dbReference type="InterPro" id="IPR011852">
    <property type="entry name" value="TRAP_TAXI"/>
</dbReference>
<keyword evidence="1" id="KW-0732">Signal</keyword>
<evidence type="ECO:0000256" key="1">
    <source>
        <dbReference type="SAM" id="SignalP"/>
    </source>
</evidence>
<dbReference type="Pfam" id="PF16868">
    <property type="entry name" value="NMT1_3"/>
    <property type="match status" value="1"/>
</dbReference>
<dbReference type="RefSeq" id="WP_013010511.1">
    <property type="nucleotide sequence ID" value="NC_013943.1"/>
</dbReference>
<protein>
    <submittedName>
        <fullName evidence="2">TRAP transporter solute receptor, TAXI family</fullName>
    </submittedName>
</protein>
<keyword evidence="2" id="KW-0675">Receptor</keyword>
<dbReference type="STRING" id="522772.Dacet_1217"/>
<dbReference type="Gene3D" id="3.40.190.10">
    <property type="entry name" value="Periplasmic binding protein-like II"/>
    <property type="match status" value="2"/>
</dbReference>
<dbReference type="PANTHER" id="PTHR42941:SF1">
    <property type="entry name" value="SLL1037 PROTEIN"/>
    <property type="match status" value="1"/>
</dbReference>
<name>D4H7J0_DENA2</name>
<sequence precursor="true">MKRLALLALLVVFVAFGCSQQPAQEKKEEAAAKPSGVTYVTIGTGGVTGVYYPTGGAISRIVNKKAAEYGIKATVESTGGSVYNINAVLAGDLEFGVAQSDRQSQAYNGQAEWSERGPQTKLRSVFSIYPELITLIASEASGINSIEDLKGKIVNIGNPGSGQLQNSKDLFEAAGFTEDDIKAEYAKAVESPGLLQDERIDAFFYTVGHPNGNIKEATSGRVKVKIVPITGKTADNLIAKYPYYAKSKIAISNYPTAVNESDVESVGVKAVFVTSSDVSEDVVYAITKEVFENFEEFKKLHPAYAVITKESMLEGLTAPMHKGALKYYKEAGLDQYIKPELMQ</sequence>
<dbReference type="KEGG" id="dap:Dacet_1217"/>
<dbReference type="NCBIfam" id="TIGR02122">
    <property type="entry name" value="TRAP_TAXI"/>
    <property type="match status" value="1"/>
</dbReference>
<dbReference type="Proteomes" id="UP000002012">
    <property type="component" value="Chromosome"/>
</dbReference>
<reference evidence="2 3" key="1">
    <citation type="journal article" date="2010" name="Stand. Genomic Sci.">
        <title>Complete genome sequence of Denitrovibrio acetiphilus type strain (N2460).</title>
        <authorList>
            <person name="Kiss H."/>
            <person name="Lang E."/>
            <person name="Lapidus A."/>
            <person name="Copeland A."/>
            <person name="Nolan M."/>
            <person name="Glavina Del Rio T."/>
            <person name="Chen F."/>
            <person name="Lucas S."/>
            <person name="Tice H."/>
            <person name="Cheng J.F."/>
            <person name="Han C."/>
            <person name="Goodwin L."/>
            <person name="Pitluck S."/>
            <person name="Liolios K."/>
            <person name="Pati A."/>
            <person name="Ivanova N."/>
            <person name="Mavromatis K."/>
            <person name="Chen A."/>
            <person name="Palaniappan K."/>
            <person name="Land M."/>
            <person name="Hauser L."/>
            <person name="Chang Y.J."/>
            <person name="Jeffries C.D."/>
            <person name="Detter J.C."/>
            <person name="Brettin T."/>
            <person name="Spring S."/>
            <person name="Rohde M."/>
            <person name="Goker M."/>
            <person name="Woyke T."/>
            <person name="Bristow J."/>
            <person name="Eisen J.A."/>
            <person name="Markowitz V."/>
            <person name="Hugenholtz P."/>
            <person name="Kyrpides N.C."/>
            <person name="Klenk H.P."/>
        </authorList>
    </citation>
    <scope>NUCLEOTIDE SEQUENCE [LARGE SCALE GENOMIC DNA]</scope>
    <source>
        <strain evidence="3">DSM 12809 / NBRC 114555 / N2460</strain>
    </source>
</reference>
<dbReference type="AlphaFoldDB" id="D4H7J0"/>
<dbReference type="HOGENOM" id="CLU_033215_0_1_0"/>
<dbReference type="OrthoDB" id="9776669at2"/>
<feature type="chain" id="PRO_5003058425" evidence="1">
    <location>
        <begin position="24"/>
        <end position="343"/>
    </location>
</feature>
<dbReference type="EMBL" id="CP001968">
    <property type="protein sequence ID" value="ADD67989.1"/>
    <property type="molecule type" value="Genomic_DNA"/>
</dbReference>
<accession>D4H7J0</accession>
<feature type="signal peptide" evidence="1">
    <location>
        <begin position="1"/>
        <end position="23"/>
    </location>
</feature>